<protein>
    <recommendedName>
        <fullName evidence="4">Tryptophan-rich sensory protein</fullName>
    </recommendedName>
</protein>
<proteinExistence type="predicted"/>
<comment type="caution">
    <text evidence="2">The sequence shown here is derived from an EMBL/GenBank/DDBJ whole genome shotgun (WGS) entry which is preliminary data.</text>
</comment>
<dbReference type="OMA" id="VVWRHIK"/>
<feature type="transmembrane region" description="Helical" evidence="1">
    <location>
        <begin position="273"/>
        <end position="291"/>
    </location>
</feature>
<dbReference type="AlphaFoldDB" id="A0A553NNJ9"/>
<keyword evidence="1" id="KW-0812">Transmembrane</keyword>
<organism evidence="2 3">
    <name type="scientific">Tigriopus californicus</name>
    <name type="common">Marine copepod</name>
    <dbReference type="NCBI Taxonomy" id="6832"/>
    <lineage>
        <taxon>Eukaryota</taxon>
        <taxon>Metazoa</taxon>
        <taxon>Ecdysozoa</taxon>
        <taxon>Arthropoda</taxon>
        <taxon>Crustacea</taxon>
        <taxon>Multicrustacea</taxon>
        <taxon>Hexanauplia</taxon>
        <taxon>Copepoda</taxon>
        <taxon>Harpacticoida</taxon>
        <taxon>Harpacticidae</taxon>
        <taxon>Tigriopus</taxon>
    </lineage>
</organism>
<evidence type="ECO:0000313" key="3">
    <source>
        <dbReference type="Proteomes" id="UP000318571"/>
    </source>
</evidence>
<keyword evidence="3" id="KW-1185">Reference proteome</keyword>
<feature type="transmembrane region" description="Helical" evidence="1">
    <location>
        <begin position="214"/>
        <end position="231"/>
    </location>
</feature>
<feature type="transmembrane region" description="Helical" evidence="1">
    <location>
        <begin position="60"/>
        <end position="87"/>
    </location>
</feature>
<feature type="transmembrane region" description="Helical" evidence="1">
    <location>
        <begin position="175"/>
        <end position="202"/>
    </location>
</feature>
<keyword evidence="1" id="KW-0472">Membrane</keyword>
<keyword evidence="1" id="KW-1133">Transmembrane helix</keyword>
<dbReference type="PANTHER" id="PTHR33802">
    <property type="entry name" value="SI:CH211-161H7.5-RELATED"/>
    <property type="match status" value="1"/>
</dbReference>
<gene>
    <name evidence="2" type="ORF">TCAL_02270</name>
</gene>
<dbReference type="PANTHER" id="PTHR33802:SF1">
    <property type="entry name" value="XK-RELATED PROTEIN"/>
    <property type="match status" value="1"/>
</dbReference>
<evidence type="ECO:0008006" key="4">
    <source>
        <dbReference type="Google" id="ProtNLM"/>
    </source>
</evidence>
<name>A0A553NNJ9_TIGCA</name>
<feature type="transmembrane region" description="Helical" evidence="1">
    <location>
        <begin position="108"/>
        <end position="126"/>
    </location>
</feature>
<reference evidence="2 3" key="1">
    <citation type="journal article" date="2018" name="Nat. Ecol. Evol.">
        <title>Genomic signatures of mitonuclear coevolution across populations of Tigriopus californicus.</title>
        <authorList>
            <person name="Barreto F.S."/>
            <person name="Watson E.T."/>
            <person name="Lima T.G."/>
            <person name="Willett C.S."/>
            <person name="Edmands S."/>
            <person name="Li W."/>
            <person name="Burton R.S."/>
        </authorList>
    </citation>
    <scope>NUCLEOTIDE SEQUENCE [LARGE SCALE GENOMIC DNA]</scope>
    <source>
        <strain evidence="2 3">San Diego</strain>
    </source>
</reference>
<evidence type="ECO:0000256" key="1">
    <source>
        <dbReference type="SAM" id="Phobius"/>
    </source>
</evidence>
<sequence>MDATFKAKDGHKTFNILGIFALVIIFAVTTVFNALAGSLGGKIALFNNSVGNLSDRYETWITPAGWTFSIWSLIYAWLAIMLAFYILSICISNSFGKLYLNPEIVSRCYVVVFAINLLCNLAWIFIWDKEELIAASALLFAIAITNIFVLALLVRNIAADDNWLKGGMPKTYWTYIVLSANSHATYTTWTIVASFLNLYIALFYVGEVEELTCAYISLGSLTGILIIWFMLENFVFDKYVRYIITPYLVVIWAFSGVLSANDQDESIPYEIRAFSRGILGVAIGLFLLRLGSIFYRQKKSPLVGAFEFA</sequence>
<feature type="transmembrane region" description="Helical" evidence="1">
    <location>
        <begin position="243"/>
        <end position="261"/>
    </location>
</feature>
<feature type="transmembrane region" description="Helical" evidence="1">
    <location>
        <begin position="16"/>
        <end position="40"/>
    </location>
</feature>
<dbReference type="Proteomes" id="UP000318571">
    <property type="component" value="Chromosome 4"/>
</dbReference>
<dbReference type="EMBL" id="VCGU01000011">
    <property type="protein sequence ID" value="TRY67022.1"/>
    <property type="molecule type" value="Genomic_DNA"/>
</dbReference>
<accession>A0A553NNJ9</accession>
<evidence type="ECO:0000313" key="2">
    <source>
        <dbReference type="EMBL" id="TRY67022.1"/>
    </source>
</evidence>
<feature type="transmembrane region" description="Helical" evidence="1">
    <location>
        <begin position="132"/>
        <end position="154"/>
    </location>
</feature>